<gene>
    <name evidence="9" type="ORF">SAMN03159343_3075</name>
</gene>
<evidence type="ECO:0000259" key="8">
    <source>
        <dbReference type="PROSITE" id="PS00083"/>
    </source>
</evidence>
<dbReference type="PANTHER" id="PTHR33711:SF7">
    <property type="entry name" value="INTRADIOL RING-CLEAVAGE DIOXYGENASES DOMAIN-CONTAINING PROTEIN-RELATED"/>
    <property type="match status" value="1"/>
</dbReference>
<dbReference type="PANTHER" id="PTHR33711">
    <property type="entry name" value="DIOXYGENASE, PUTATIVE (AFU_ORTHOLOGUE AFUA_2G02910)-RELATED"/>
    <property type="match status" value="1"/>
</dbReference>
<evidence type="ECO:0000256" key="5">
    <source>
        <dbReference type="ARBA" id="ARBA00023002"/>
    </source>
</evidence>
<dbReference type="GO" id="GO:0009712">
    <property type="term" value="P:catechol-containing compound metabolic process"/>
    <property type="evidence" value="ECO:0007669"/>
    <property type="project" value="InterPro"/>
</dbReference>
<keyword evidence="4 9" id="KW-0223">Dioxygenase</keyword>
<evidence type="ECO:0000256" key="7">
    <source>
        <dbReference type="SAM" id="MobiDB-lite"/>
    </source>
</evidence>
<keyword evidence="10" id="KW-1185">Reference proteome</keyword>
<dbReference type="InterPro" id="IPR050770">
    <property type="entry name" value="Intradiol_RC_Dioxygenase"/>
</dbReference>
<dbReference type="Proteomes" id="UP000198981">
    <property type="component" value="Unassembled WGS sequence"/>
</dbReference>
<dbReference type="PROSITE" id="PS00083">
    <property type="entry name" value="INTRADIOL_DIOXYGENAS"/>
    <property type="match status" value="1"/>
</dbReference>
<dbReference type="InterPro" id="IPR043029">
    <property type="entry name" value="1_2-CTD_multi_dom"/>
</dbReference>
<dbReference type="Gene3D" id="6.10.10.40">
    <property type="entry name" value="Catechol 1,2-dioxygenase multimerisation domain-like"/>
    <property type="match status" value="1"/>
</dbReference>
<keyword evidence="3" id="KW-0479">Metal-binding</keyword>
<dbReference type="Gene3D" id="2.60.130.10">
    <property type="entry name" value="Aromatic compound dioxygenase"/>
    <property type="match status" value="1"/>
</dbReference>
<evidence type="ECO:0000256" key="4">
    <source>
        <dbReference type="ARBA" id="ARBA00022964"/>
    </source>
</evidence>
<evidence type="ECO:0000313" key="10">
    <source>
        <dbReference type="Proteomes" id="UP000198981"/>
    </source>
</evidence>
<comment type="cofactor">
    <cofactor evidence="1">
        <name>Fe(3+)</name>
        <dbReference type="ChEBI" id="CHEBI:29034"/>
    </cofactor>
</comment>
<feature type="domain" description="Intradiol ring-cleavage dioxygenases" evidence="8">
    <location>
        <begin position="158"/>
        <end position="186"/>
    </location>
</feature>
<protein>
    <submittedName>
        <fullName evidence="9">Catechol 1,2-dioxygenase</fullName>
    </submittedName>
</protein>
<sequence>MPTADEAVAQAAVDTLTGPTAPDSPASPTAVDSGASASASFRSTDQYSSAGLTADAARVDTLARALLGAVHSVITEHEVTYPEFQAAKKWLMDVGEGGEWPLFLDVFVEHAVEAVAAKHQEGTVGTILGPYYLPDQVQLSSPATLPARPDEAGTPLAFRGQVTDTTGAPVPGAVLDIWQADEQGYYSGFAPDIPAGNLRGVVTADEQGCFEIRTIQPAPYQVPTDGPTGALISAAGWHPWRPAHLHLLVSAPGRRTVTTQLYFAGGEYLDSDVAEAVKPELVLDPTDVGDGTREVTYDFVLENA</sequence>
<dbReference type="GO" id="GO:0018576">
    <property type="term" value="F:catechol 1,2-dioxygenase activity"/>
    <property type="evidence" value="ECO:0007669"/>
    <property type="project" value="InterPro"/>
</dbReference>
<accession>A0A1G4YLQ2</accession>
<keyword evidence="5" id="KW-0560">Oxidoreductase</keyword>
<evidence type="ECO:0000256" key="3">
    <source>
        <dbReference type="ARBA" id="ARBA00022723"/>
    </source>
</evidence>
<dbReference type="InterPro" id="IPR000627">
    <property type="entry name" value="Intradiol_dOase_C"/>
</dbReference>
<dbReference type="InterPro" id="IPR015889">
    <property type="entry name" value="Intradiol_dOase_core"/>
</dbReference>
<dbReference type="EMBL" id="FMUH01000005">
    <property type="protein sequence ID" value="SCX54422.1"/>
    <property type="molecule type" value="Genomic_DNA"/>
</dbReference>
<evidence type="ECO:0000256" key="6">
    <source>
        <dbReference type="ARBA" id="ARBA00023004"/>
    </source>
</evidence>
<dbReference type="OrthoDB" id="9800887at2"/>
<keyword evidence="6" id="KW-0408">Iron</keyword>
<dbReference type="Pfam" id="PF00775">
    <property type="entry name" value="Dioxygenase_C"/>
    <property type="match status" value="1"/>
</dbReference>
<dbReference type="RefSeq" id="WP_092805852.1">
    <property type="nucleotide sequence ID" value="NZ_FMUH01000005.1"/>
</dbReference>
<feature type="compositionally biased region" description="Low complexity" evidence="7">
    <location>
        <begin position="19"/>
        <end position="33"/>
    </location>
</feature>
<name>A0A1G4YLQ2_9ACTN</name>
<dbReference type="Pfam" id="PF04444">
    <property type="entry name" value="Dioxygenase_N"/>
    <property type="match status" value="1"/>
</dbReference>
<dbReference type="STRING" id="1960309.SAMN03159343_3075"/>
<evidence type="ECO:0000313" key="9">
    <source>
        <dbReference type="EMBL" id="SCX54422.1"/>
    </source>
</evidence>
<organism evidence="9 10">
    <name type="scientific">Klenkia marina</name>
    <dbReference type="NCBI Taxonomy" id="1960309"/>
    <lineage>
        <taxon>Bacteria</taxon>
        <taxon>Bacillati</taxon>
        <taxon>Actinomycetota</taxon>
        <taxon>Actinomycetes</taxon>
        <taxon>Geodermatophilales</taxon>
        <taxon>Geodermatophilaceae</taxon>
        <taxon>Klenkia</taxon>
    </lineage>
</organism>
<dbReference type="SUPFAM" id="SSF49482">
    <property type="entry name" value="Aromatic compound dioxygenase"/>
    <property type="match status" value="1"/>
</dbReference>
<dbReference type="InterPro" id="IPR007535">
    <property type="entry name" value="Catechol_dOase_N"/>
</dbReference>
<reference evidence="10" key="1">
    <citation type="submission" date="2016-10" db="EMBL/GenBank/DDBJ databases">
        <authorList>
            <person name="Varghese N."/>
            <person name="Submissions S."/>
        </authorList>
    </citation>
    <scope>NUCLEOTIDE SEQUENCE [LARGE SCALE GENOMIC DNA]</scope>
    <source>
        <strain evidence="10">DSM 45722</strain>
    </source>
</reference>
<evidence type="ECO:0000256" key="2">
    <source>
        <dbReference type="ARBA" id="ARBA00007825"/>
    </source>
</evidence>
<proteinExistence type="inferred from homology"/>
<dbReference type="AlphaFoldDB" id="A0A1G4YLQ2"/>
<comment type="similarity">
    <text evidence="2">Belongs to the intradiol ring-cleavage dioxygenase family.</text>
</comment>
<dbReference type="GO" id="GO:0008199">
    <property type="term" value="F:ferric iron binding"/>
    <property type="evidence" value="ECO:0007669"/>
    <property type="project" value="InterPro"/>
</dbReference>
<evidence type="ECO:0000256" key="1">
    <source>
        <dbReference type="ARBA" id="ARBA00001965"/>
    </source>
</evidence>
<feature type="region of interest" description="Disordered" evidence="7">
    <location>
        <begin position="1"/>
        <end position="37"/>
    </location>
</feature>